<organism evidence="2 3">
    <name type="scientific">Actinidia rufa</name>
    <dbReference type="NCBI Taxonomy" id="165716"/>
    <lineage>
        <taxon>Eukaryota</taxon>
        <taxon>Viridiplantae</taxon>
        <taxon>Streptophyta</taxon>
        <taxon>Embryophyta</taxon>
        <taxon>Tracheophyta</taxon>
        <taxon>Spermatophyta</taxon>
        <taxon>Magnoliopsida</taxon>
        <taxon>eudicotyledons</taxon>
        <taxon>Gunneridae</taxon>
        <taxon>Pentapetalae</taxon>
        <taxon>asterids</taxon>
        <taxon>Ericales</taxon>
        <taxon>Actinidiaceae</taxon>
        <taxon>Actinidia</taxon>
    </lineage>
</organism>
<dbReference type="AlphaFoldDB" id="A0A7J0DNJ5"/>
<evidence type="ECO:0000313" key="2">
    <source>
        <dbReference type="EMBL" id="GFS38683.1"/>
    </source>
</evidence>
<dbReference type="EMBL" id="BJWL01000314">
    <property type="protein sequence ID" value="GFS38683.1"/>
    <property type="molecule type" value="Genomic_DNA"/>
</dbReference>
<feature type="region of interest" description="Disordered" evidence="1">
    <location>
        <begin position="1"/>
        <end position="25"/>
    </location>
</feature>
<feature type="region of interest" description="Disordered" evidence="1">
    <location>
        <begin position="190"/>
        <end position="222"/>
    </location>
</feature>
<protein>
    <submittedName>
        <fullName evidence="2">Uncharacterized protein</fullName>
    </submittedName>
</protein>
<gene>
    <name evidence="2" type="ORF">Acr_00g0058880</name>
</gene>
<reference evidence="3" key="1">
    <citation type="submission" date="2019-07" db="EMBL/GenBank/DDBJ databases">
        <title>De Novo Assembly of kiwifruit Actinidia rufa.</title>
        <authorList>
            <person name="Sugita-Konishi S."/>
            <person name="Sato K."/>
            <person name="Mori E."/>
            <person name="Abe Y."/>
            <person name="Kisaki G."/>
            <person name="Hamano K."/>
            <person name="Suezawa K."/>
            <person name="Otani M."/>
            <person name="Fukuda T."/>
            <person name="Manabe T."/>
            <person name="Gomi K."/>
            <person name="Tabuchi M."/>
            <person name="Akimitsu K."/>
            <person name="Kataoka I."/>
        </authorList>
    </citation>
    <scope>NUCLEOTIDE SEQUENCE [LARGE SCALE GENOMIC DNA]</scope>
    <source>
        <strain evidence="3">cv. Fuchu</strain>
    </source>
</reference>
<sequence>MAERLEDDDRESLASLSNAPPPHLKVHSYSHQLKTNTGGHYKRNHQVLKHSLDDDRIPNKIDHLYDSSSDDFYPYSNKDSADEFNLIHRLDHCLDVDVKCYTNEPKDRLLTTKVKRPHSQARFSDGGKDHCLSSMDGYRHRTITTKQARWGPYAGARSRILRDISSVRAKVNVTSELSLYSKLDRVTAPRLGRGATAGGDPKAQQGPKVDLHGKVSSDNPYA</sequence>
<name>A0A7J0DNJ5_9ERIC</name>
<evidence type="ECO:0000313" key="3">
    <source>
        <dbReference type="Proteomes" id="UP000585474"/>
    </source>
</evidence>
<proteinExistence type="predicted"/>
<dbReference type="OrthoDB" id="1742087at2759"/>
<dbReference type="Proteomes" id="UP000585474">
    <property type="component" value="Unassembled WGS sequence"/>
</dbReference>
<keyword evidence="3" id="KW-1185">Reference proteome</keyword>
<evidence type="ECO:0000256" key="1">
    <source>
        <dbReference type="SAM" id="MobiDB-lite"/>
    </source>
</evidence>
<feature type="compositionally biased region" description="Acidic residues" evidence="1">
    <location>
        <begin position="1"/>
        <end position="10"/>
    </location>
</feature>
<accession>A0A7J0DNJ5</accession>
<comment type="caution">
    <text evidence="2">The sequence shown here is derived from an EMBL/GenBank/DDBJ whole genome shotgun (WGS) entry which is preliminary data.</text>
</comment>